<reference evidence="4" key="3">
    <citation type="submission" date="2023-07" db="EMBL/GenBank/DDBJ databases">
        <title>Description of Mycobacterium gordonae subsp. intergordonae subsp.nov. and Mycobacterium gordonae subsp. gordonae subsp. nov.</title>
        <authorList>
            <person name="Huang H."/>
        </authorList>
    </citation>
    <scope>NUCLEOTIDE SEQUENCE [LARGE SCALE GENOMIC DNA]</scope>
    <source>
        <strain evidence="4">24</strain>
    </source>
</reference>
<evidence type="ECO:0000313" key="4">
    <source>
        <dbReference type="Proteomes" id="UP000510682"/>
    </source>
</evidence>
<evidence type="ECO:0000256" key="1">
    <source>
        <dbReference type="ARBA" id="ARBA00022679"/>
    </source>
</evidence>
<dbReference type="SUPFAM" id="SSF53448">
    <property type="entry name" value="Nucleotide-diphospho-sugar transferases"/>
    <property type="match status" value="1"/>
</dbReference>
<reference evidence="4" key="1">
    <citation type="submission" date="2020-07" db="EMBL/GenBank/DDBJ databases">
        <title>Description of Mycobacterium gordonae subsp. intergordonae subsp.nov. and Mycobacterium gordonae subsp. gordonae subsp. nov.</title>
        <authorList>
            <person name="Yu X."/>
        </authorList>
    </citation>
    <scope>NUCLEOTIDE SEQUENCE [LARGE SCALE GENOMIC DNA]</scope>
    <source>
        <strain evidence="4">24</strain>
    </source>
</reference>
<dbReference type="PANTHER" id="PTHR12526">
    <property type="entry name" value="GLYCOSYLTRANSFERASE"/>
    <property type="match status" value="1"/>
</dbReference>
<dbReference type="InterPro" id="IPR001296">
    <property type="entry name" value="Glyco_trans_1"/>
</dbReference>
<evidence type="ECO:0000313" key="3">
    <source>
        <dbReference type="EMBL" id="QLL06561.1"/>
    </source>
</evidence>
<accession>A0A7D6DZW8</accession>
<dbReference type="InterPro" id="IPR029044">
    <property type="entry name" value="Nucleotide-diphossugar_trans"/>
</dbReference>
<dbReference type="RefSeq" id="WP_180915138.1">
    <property type="nucleotide sequence ID" value="NZ_CP059165.1"/>
</dbReference>
<dbReference type="PANTHER" id="PTHR12526:SF636">
    <property type="entry name" value="BLL3647 PROTEIN"/>
    <property type="match status" value="1"/>
</dbReference>
<dbReference type="Proteomes" id="UP000510682">
    <property type="component" value="Chromosome"/>
</dbReference>
<protein>
    <submittedName>
        <fullName evidence="3">Glycosyltransferase</fullName>
    </submittedName>
</protein>
<keyword evidence="4" id="KW-1185">Reference proteome</keyword>
<name>A0A7D6DZW8_9MYCO</name>
<evidence type="ECO:0000259" key="2">
    <source>
        <dbReference type="Pfam" id="PF00534"/>
    </source>
</evidence>
<keyword evidence="1 3" id="KW-0808">Transferase</keyword>
<dbReference type="EMBL" id="CP059165">
    <property type="protein sequence ID" value="QLL06561.1"/>
    <property type="molecule type" value="Genomic_DNA"/>
</dbReference>
<dbReference type="AlphaFoldDB" id="A0A7D6DZW8"/>
<sequence>MTTELDRAYLKRPSTIPGTPRTELPPDRPLSALIVTYKSHDLVEQCLAGLAEHAPELPVYVYENSGDTYPGRAELAARHPHVHWVLGPVNLGFGGAFNALVEHTPPDTDLLLLNADTRLTGPLTRTRALLRQPGVAAVSPLIQDAGAPGPQRWDIATRRRTLTRALVAAAGYSDRFRGTPVSHLYPEQPGESQCIDGYLAGICLAISRAAWNQIGGFDEEFFLYGEETDWQERAAAAGWRILLANELDVDHGNPAAAKAQQRTNGESVCAHGAQVSTVERFRNRDLLRANIALLLEHQDGVHHADVYLAATSVLDRVQRSKREVRKLAVRAGTGKPAIVITTNRLVYGGAERQKALLAAELARRGYPVTIVCMQRFGPLIKEIPHSVRVVRQPWWAPMVDLPPGPAVLISGDTNTETGFATLWRARSGNRRWLVAPHVPPETDRPIYSRPLTAAMRRADALIVLAQRHWEMLTPHHNLKGHPFIAPNGVEPAFARDLTDLGPRIRPPGAPPHLVMLSRIVEHKNPQLLIEALGQLTELPWRLSIFGDGPDRERLEAGTPAALRNRVQWRGWSPGPGPALADADLLCVPSRSEAFPLVILEAMSRGVPVAASGICAVPEMLDFGKAGFVVEPVSVAAWRAQLADILSKPEELPQVGRRGLERLHKHYTVAAMADAYIDAIAAVV</sequence>
<reference evidence="3 4" key="2">
    <citation type="submission" date="2020-07" db="EMBL/GenBank/DDBJ databases">
        <authorList>
            <person name="Yu X."/>
        </authorList>
    </citation>
    <scope>NUCLEOTIDE SEQUENCE [LARGE SCALE GENOMIC DNA]</scope>
    <source>
        <strain evidence="4">24</strain>
    </source>
</reference>
<dbReference type="KEGG" id="mgor:H0P51_22980"/>
<dbReference type="Pfam" id="PF13641">
    <property type="entry name" value="Glyco_tranf_2_3"/>
    <property type="match status" value="1"/>
</dbReference>
<dbReference type="CDD" id="cd03801">
    <property type="entry name" value="GT4_PimA-like"/>
    <property type="match status" value="1"/>
</dbReference>
<gene>
    <name evidence="3" type="ORF">H0P51_22980</name>
</gene>
<dbReference type="SUPFAM" id="SSF53756">
    <property type="entry name" value="UDP-Glycosyltransferase/glycogen phosphorylase"/>
    <property type="match status" value="1"/>
</dbReference>
<feature type="domain" description="Glycosyl transferase family 1" evidence="2">
    <location>
        <begin position="507"/>
        <end position="657"/>
    </location>
</feature>
<organism evidence="3 4">
    <name type="scientific">Mycobacterium vicinigordonae</name>
    <dbReference type="NCBI Taxonomy" id="1719132"/>
    <lineage>
        <taxon>Bacteria</taxon>
        <taxon>Bacillati</taxon>
        <taxon>Actinomycetota</taxon>
        <taxon>Actinomycetes</taxon>
        <taxon>Mycobacteriales</taxon>
        <taxon>Mycobacteriaceae</taxon>
        <taxon>Mycobacterium</taxon>
    </lineage>
</organism>
<dbReference type="GO" id="GO:0016757">
    <property type="term" value="F:glycosyltransferase activity"/>
    <property type="evidence" value="ECO:0007669"/>
    <property type="project" value="InterPro"/>
</dbReference>
<dbReference type="Pfam" id="PF00534">
    <property type="entry name" value="Glycos_transf_1"/>
    <property type="match status" value="1"/>
</dbReference>
<dbReference type="Gene3D" id="3.90.550.10">
    <property type="entry name" value="Spore Coat Polysaccharide Biosynthesis Protein SpsA, Chain A"/>
    <property type="match status" value="1"/>
</dbReference>
<dbReference type="Gene3D" id="3.40.50.2000">
    <property type="entry name" value="Glycogen Phosphorylase B"/>
    <property type="match status" value="2"/>
</dbReference>
<proteinExistence type="predicted"/>